<keyword evidence="2" id="KW-0067">ATP-binding</keyword>
<gene>
    <name evidence="4" type="ORF">N482_14670</name>
</gene>
<dbReference type="InterPro" id="IPR017183">
    <property type="entry name" value="Sigma54_dep_tscrpt_act_RtcR"/>
</dbReference>
<dbReference type="PIRSF" id="PIRSF037354">
    <property type="entry name" value="Txn_actvtr_RtcR"/>
    <property type="match status" value="1"/>
</dbReference>
<dbReference type="Proteomes" id="UP000076587">
    <property type="component" value="Unassembled WGS sequence"/>
</dbReference>
<dbReference type="GO" id="GO:0005524">
    <property type="term" value="F:ATP binding"/>
    <property type="evidence" value="ECO:0007669"/>
    <property type="project" value="UniProtKB-KW"/>
</dbReference>
<dbReference type="PANTHER" id="PTHR32071:SF14">
    <property type="entry name" value="TRANSCRIPTIONAL REGULATORY PROTEIN RTCR"/>
    <property type="match status" value="1"/>
</dbReference>
<dbReference type="EMBL" id="AUXT01000181">
    <property type="protein sequence ID" value="KZN45478.1"/>
    <property type="molecule type" value="Genomic_DNA"/>
</dbReference>
<evidence type="ECO:0000256" key="2">
    <source>
        <dbReference type="ARBA" id="ARBA00022840"/>
    </source>
</evidence>
<evidence type="ECO:0000313" key="4">
    <source>
        <dbReference type="EMBL" id="KZN45478.1"/>
    </source>
</evidence>
<dbReference type="CDD" id="cd00009">
    <property type="entry name" value="AAA"/>
    <property type="match status" value="1"/>
</dbReference>
<dbReference type="InterPro" id="IPR058031">
    <property type="entry name" value="AAA_lid_NorR"/>
</dbReference>
<dbReference type="Pfam" id="PF06956">
    <property type="entry name" value="RtcR"/>
    <property type="match status" value="1"/>
</dbReference>
<dbReference type="Pfam" id="PF25601">
    <property type="entry name" value="AAA_lid_14"/>
    <property type="match status" value="1"/>
</dbReference>
<evidence type="ECO:0000313" key="5">
    <source>
        <dbReference type="Proteomes" id="UP000076587"/>
    </source>
</evidence>
<accession>A0A161ZTJ5</accession>
<dbReference type="InterPro" id="IPR009715">
    <property type="entry name" value="RtcR"/>
</dbReference>
<dbReference type="NCBIfam" id="NF038308">
    <property type="entry name" value="RNA_repair_RtcR"/>
    <property type="match status" value="1"/>
</dbReference>
<dbReference type="InterPro" id="IPR003593">
    <property type="entry name" value="AAA+_ATPase"/>
</dbReference>
<dbReference type="InterPro" id="IPR002078">
    <property type="entry name" value="Sigma_54_int"/>
</dbReference>
<dbReference type="SMART" id="SM00382">
    <property type="entry name" value="AAA"/>
    <property type="match status" value="1"/>
</dbReference>
<name>A0A161ZTJ5_9GAMM</name>
<protein>
    <recommendedName>
        <fullName evidence="3">Sigma-54 factor interaction domain-containing protein</fullName>
    </recommendedName>
</protein>
<evidence type="ECO:0000259" key="3">
    <source>
        <dbReference type="PROSITE" id="PS50045"/>
    </source>
</evidence>
<reference evidence="4 5" key="1">
    <citation type="submission" date="2013-07" db="EMBL/GenBank/DDBJ databases">
        <title>Comparative Genomic and Metabolomic Analysis of Twelve Strains of Pseudoalteromonas luteoviolacea.</title>
        <authorList>
            <person name="Vynne N.G."/>
            <person name="Mansson M."/>
            <person name="Gram L."/>
        </authorList>
    </citation>
    <scope>NUCLEOTIDE SEQUENCE [LARGE SCALE GENOMIC DNA]</scope>
    <source>
        <strain evidence="4 5">NCIMB 1942</strain>
    </source>
</reference>
<keyword evidence="1" id="KW-0547">Nucleotide-binding</keyword>
<comment type="caution">
    <text evidence="4">The sequence shown here is derived from an EMBL/GenBank/DDBJ whole genome shotgun (WGS) entry which is preliminary data.</text>
</comment>
<evidence type="ECO:0000256" key="1">
    <source>
        <dbReference type="ARBA" id="ARBA00022741"/>
    </source>
</evidence>
<feature type="domain" description="Sigma-54 factor interaction" evidence="3">
    <location>
        <begin position="190"/>
        <end position="428"/>
    </location>
</feature>
<organism evidence="4 5">
    <name type="scientific">Pseudoalteromonas luteoviolacea NCIMB 1942</name>
    <dbReference type="NCBI Taxonomy" id="1365253"/>
    <lineage>
        <taxon>Bacteria</taxon>
        <taxon>Pseudomonadati</taxon>
        <taxon>Pseudomonadota</taxon>
        <taxon>Gammaproteobacteria</taxon>
        <taxon>Alteromonadales</taxon>
        <taxon>Pseudoalteromonadaceae</taxon>
        <taxon>Pseudoalteromonas</taxon>
    </lineage>
</organism>
<dbReference type="InterPro" id="IPR027417">
    <property type="entry name" value="P-loop_NTPase"/>
</dbReference>
<dbReference type="PROSITE" id="PS50045">
    <property type="entry name" value="SIGMA54_INTERACT_4"/>
    <property type="match status" value="1"/>
</dbReference>
<dbReference type="OrthoDB" id="5297379at2"/>
<dbReference type="Pfam" id="PF00158">
    <property type="entry name" value="Sigma54_activat"/>
    <property type="match status" value="1"/>
</dbReference>
<dbReference type="Gene3D" id="1.10.8.60">
    <property type="match status" value="1"/>
</dbReference>
<proteinExistence type="predicted"/>
<dbReference type="PATRIC" id="fig|1365253.3.peg.3516"/>
<dbReference type="GO" id="GO:0003700">
    <property type="term" value="F:DNA-binding transcription factor activity"/>
    <property type="evidence" value="ECO:0007669"/>
    <property type="project" value="InterPro"/>
</dbReference>
<dbReference type="AlphaFoldDB" id="A0A161ZTJ5"/>
<dbReference type="SUPFAM" id="SSF52540">
    <property type="entry name" value="P-loop containing nucleoside triphosphate hydrolases"/>
    <property type="match status" value="1"/>
</dbReference>
<sequence>MDKCILKEVVAVSLLGTQLDFIGKRVDRWHRWRPNISLVSQDDLIINRLYLLHGRQSTRLANNVAVDIESVSPETTVHLVEINFDDPWDFGEVYAKLYDFCRTLEFDLDAQEYLFHITTGTHVAQICSYLLTESRQFPGRLIQTSPDPHNDNKSVGKVQTIDLDLSKYDQLAERFDIERRQGESFLKAGIETKNTAFNRLIAQIEKVAIRSNAPILLTGPTGAGKSQLASRIFLLKKQRKTLQGEIVIVNCATLKGENAMAALFGHTKGAFTGAQQARDGFLKAADQGLLFLDEVGELGLEEQAMLLRAIENKQFHPVGSDQEVTSEFQLIAGTNRDLKACVLEGTFREDLLARINLWTYQLPALKDRREDIDANIDFELDKYSQAQGRRVRFNKEARAAYLNFAHSAKATWQGNFRDLGSSMIRLATLADSSRISKEDVAEEVARLESNWQTSQSLQHGSCLSLVMSDEQIYQLDMFDRQQLEYVVTICLQSPSMAAAGRVLFDVSRTQKATSNDSSRLQKYLAKFDIKWRDIAAAK</sequence>
<dbReference type="Gene3D" id="3.40.50.300">
    <property type="entry name" value="P-loop containing nucleotide triphosphate hydrolases"/>
    <property type="match status" value="1"/>
</dbReference>
<dbReference type="PANTHER" id="PTHR32071">
    <property type="entry name" value="TRANSCRIPTIONAL REGULATORY PROTEIN"/>
    <property type="match status" value="1"/>
</dbReference>
<dbReference type="RefSeq" id="WP_063377988.1">
    <property type="nucleotide sequence ID" value="NZ_AUXT01000181.1"/>
</dbReference>